<protein>
    <recommendedName>
        <fullName evidence="3">BioF2-like acetyltransferase domain-containing protein</fullName>
    </recommendedName>
</protein>
<gene>
    <name evidence="1" type="ORF">UW37_C0021G0014</name>
</gene>
<feature type="non-terminal residue" evidence="1">
    <location>
        <position position="275"/>
    </location>
</feature>
<dbReference type="Proteomes" id="UP000034063">
    <property type="component" value="Unassembled WGS sequence"/>
</dbReference>
<sequence>MLGKKSKSGIVAAAIYSKALSLYGGRIGAVGFAKKSYDVFRASRRLSISLCKKGLVGYLYLDAATFLAKRPRLRMLSFPASVCSYILNIYTNVRYNKWKRSVFDKYDFIIKYVSEIDPQLSEFISKSASDGIFNRGGKEIGWILRNKWIIESVLEDDFDKKYFFSNSARQFKYYAFKLYTDNKLVAFVLLKIRNASASVPYVFFYPEYGPLVTSVIISHLVELKARTFEVFHDGLCECLLANSRPLIMIKPIERMYLFSGKNRDVNFTSSKIQDG</sequence>
<comment type="caution">
    <text evidence="1">The sequence shown here is derived from an EMBL/GenBank/DDBJ whole genome shotgun (WGS) entry which is preliminary data.</text>
</comment>
<accession>A0A0G1KFH7</accession>
<dbReference type="EMBL" id="LCIB01000021">
    <property type="protein sequence ID" value="KKT46589.1"/>
    <property type="molecule type" value="Genomic_DNA"/>
</dbReference>
<proteinExistence type="predicted"/>
<evidence type="ECO:0008006" key="3">
    <source>
        <dbReference type="Google" id="ProtNLM"/>
    </source>
</evidence>
<name>A0A0G1KFH7_9BACT</name>
<evidence type="ECO:0000313" key="1">
    <source>
        <dbReference type="EMBL" id="KKT46589.1"/>
    </source>
</evidence>
<reference evidence="1 2" key="1">
    <citation type="journal article" date="2015" name="Nature">
        <title>rRNA introns, odd ribosomes, and small enigmatic genomes across a large radiation of phyla.</title>
        <authorList>
            <person name="Brown C.T."/>
            <person name="Hug L.A."/>
            <person name="Thomas B.C."/>
            <person name="Sharon I."/>
            <person name="Castelle C.J."/>
            <person name="Singh A."/>
            <person name="Wilkins M.J."/>
            <person name="Williams K.H."/>
            <person name="Banfield J.F."/>
        </authorList>
    </citation>
    <scope>NUCLEOTIDE SEQUENCE [LARGE SCALE GENOMIC DNA]</scope>
</reference>
<organism evidence="1 2">
    <name type="scientific">Candidatus Gottesmanbacteria bacterium GW2011_GWA2_44_17</name>
    <dbReference type="NCBI Taxonomy" id="1618444"/>
    <lineage>
        <taxon>Bacteria</taxon>
        <taxon>Candidatus Gottesmaniibacteriota</taxon>
    </lineage>
</organism>
<dbReference type="AlphaFoldDB" id="A0A0G1KFH7"/>
<evidence type="ECO:0000313" key="2">
    <source>
        <dbReference type="Proteomes" id="UP000034063"/>
    </source>
</evidence>